<name>A0ABY3ZDJ0_STRRM</name>
<sequence>MSVQQSVAACGTVRSRFGPGETAIVIVIIALAVLMTLRGLPLPEVTAVLTSAGLLAVTVIQAGQGRTVRGAGRALLSCGPA</sequence>
<evidence type="ECO:0000313" key="2">
    <source>
        <dbReference type="EMBL" id="UNZ08179.1"/>
    </source>
</evidence>
<dbReference type="EMBL" id="CP094298">
    <property type="protein sequence ID" value="UNZ08179.1"/>
    <property type="molecule type" value="Genomic_DNA"/>
</dbReference>
<feature type="transmembrane region" description="Helical" evidence="1">
    <location>
        <begin position="22"/>
        <end position="40"/>
    </location>
</feature>
<keyword evidence="1" id="KW-0472">Membrane</keyword>
<evidence type="ECO:0000313" key="3">
    <source>
        <dbReference type="Proteomes" id="UP000829494"/>
    </source>
</evidence>
<keyword evidence="3" id="KW-1185">Reference proteome</keyword>
<proteinExistence type="predicted"/>
<keyword evidence="1" id="KW-0812">Transmembrane</keyword>
<protein>
    <submittedName>
        <fullName evidence="2">Uncharacterized protein</fullName>
    </submittedName>
</protein>
<feature type="transmembrane region" description="Helical" evidence="1">
    <location>
        <begin position="46"/>
        <end position="63"/>
    </location>
</feature>
<accession>A0ABY3ZDJ0</accession>
<dbReference type="GeneID" id="66852669"/>
<reference evidence="2 3" key="1">
    <citation type="submission" date="2022-03" db="EMBL/GenBank/DDBJ databases">
        <title>Complete genome of Streptomyces rimosus ssp. rimosus R7 (=ATCC 10970).</title>
        <authorList>
            <person name="Beganovic S."/>
            <person name="Ruckert C."/>
            <person name="Busche T."/>
            <person name="Kalinowski J."/>
            <person name="Wittmann C."/>
        </authorList>
    </citation>
    <scope>NUCLEOTIDE SEQUENCE [LARGE SCALE GENOMIC DNA]</scope>
    <source>
        <strain evidence="2 3">R7</strain>
    </source>
</reference>
<dbReference type="RefSeq" id="WP_003984541.1">
    <property type="nucleotide sequence ID" value="NZ_CP043497.1"/>
</dbReference>
<evidence type="ECO:0000256" key="1">
    <source>
        <dbReference type="SAM" id="Phobius"/>
    </source>
</evidence>
<gene>
    <name evidence="2" type="ORF">SRIMR7_39100</name>
</gene>
<keyword evidence="1" id="KW-1133">Transmembrane helix</keyword>
<organism evidence="2 3">
    <name type="scientific">Streptomyces rimosus subsp. rimosus</name>
    <dbReference type="NCBI Taxonomy" id="132474"/>
    <lineage>
        <taxon>Bacteria</taxon>
        <taxon>Bacillati</taxon>
        <taxon>Actinomycetota</taxon>
        <taxon>Actinomycetes</taxon>
        <taxon>Kitasatosporales</taxon>
        <taxon>Streptomycetaceae</taxon>
        <taxon>Streptomyces</taxon>
    </lineage>
</organism>
<dbReference type="Proteomes" id="UP000829494">
    <property type="component" value="Chromosome"/>
</dbReference>